<dbReference type="EC" id="2.7.13.3" evidence="2"/>
<dbReference type="Gene3D" id="3.40.50.2300">
    <property type="match status" value="1"/>
</dbReference>
<protein>
    <recommendedName>
        <fullName evidence="2">histidine kinase</fullName>
        <ecNumber evidence="2">2.7.13.3</ecNumber>
    </recommendedName>
</protein>
<organism evidence="11 12">
    <name type="scientific">Thiopseudomonas denitrificans</name>
    <dbReference type="NCBI Taxonomy" id="1501432"/>
    <lineage>
        <taxon>Bacteria</taxon>
        <taxon>Pseudomonadati</taxon>
        <taxon>Pseudomonadota</taxon>
        <taxon>Gammaproteobacteria</taxon>
        <taxon>Pseudomonadales</taxon>
        <taxon>Pseudomonadaceae</taxon>
        <taxon>Thiopseudomonas</taxon>
    </lineage>
</organism>
<dbReference type="Pfam" id="PF02518">
    <property type="entry name" value="HATPase_c"/>
    <property type="match status" value="1"/>
</dbReference>
<evidence type="ECO:0000256" key="3">
    <source>
        <dbReference type="ARBA" id="ARBA00022553"/>
    </source>
</evidence>
<keyword evidence="12" id="KW-1185">Reference proteome</keyword>
<keyword evidence="7" id="KW-0175">Coiled coil</keyword>
<dbReference type="Pfam" id="PF12860">
    <property type="entry name" value="PAS_7"/>
    <property type="match status" value="2"/>
</dbReference>
<dbReference type="Pfam" id="PF00512">
    <property type="entry name" value="HisKA"/>
    <property type="match status" value="1"/>
</dbReference>
<dbReference type="Gene3D" id="3.30.450.20">
    <property type="entry name" value="PAS domain"/>
    <property type="match status" value="3"/>
</dbReference>
<evidence type="ECO:0000259" key="9">
    <source>
        <dbReference type="PROSITE" id="PS50110"/>
    </source>
</evidence>
<keyword evidence="5" id="KW-0418">Kinase</keyword>
<dbReference type="InterPro" id="IPR011006">
    <property type="entry name" value="CheY-like_superfamily"/>
</dbReference>
<dbReference type="InterPro" id="IPR035965">
    <property type="entry name" value="PAS-like_dom_sf"/>
</dbReference>
<keyword evidence="4" id="KW-0808">Transferase</keyword>
<dbReference type="SMART" id="SM00448">
    <property type="entry name" value="REC"/>
    <property type="match status" value="1"/>
</dbReference>
<sequence>MDSVHSPEHDRVDELQALRQENARLKRINAALIERVESGRSYQSEAYASFKHSVVLAEQVRERTDALSDAMHELKTSNALLTQASHQAQVAHQHLVDAIDSISDGFVLFDAERKIVLFNRHFESFWQQSTLQISKQMSMQTLNRVIADSGMIAEKLRTSTEQVVYRLSNGRWLQVTERPTLDGGLVVVHTDITDLKLRETRRRERELAQKTRLLQQTVDNLSQGVALVSARGVLELCNYRFLQLANIAGGYRSGMPFAEVMRESLLPGLGQPDTQLRGMTREHHLDDGHVLEVRLHVLADGSSVHTLSDITERYRHAEALRESEHWIRMITDHVPAMIAYVRHDFTYSFVNKVYEQWYNWPHNSALGCSLREAHRDEHFRRLQPYISRALQGETLTFEVAETSVGGKNCHMQRSYVPNRLADGSVDGIFVMVKDITERHRNAEALHQAYQHLEERVRERTRELTELNAQLVGEVEERRLAEARLREAKHQADEANLSKTKFLAAVSHDLLQPLNAARLFTSALVEHKNCGADAQSMLKNVSNSLDDVENLLGTLVDISKLDAGVITADIGVFAVEDLLSNLAVEYREMARSAGLQLDFVSSSVLVKSDIHLLARVLRNFLSNAIRYTGQGGRILLGCRRTASALWIEIWDTGAGIPEDKLDEIFLEFKRGDSQRQDRGLGLGLAIVDKITRILQHRLRVQSRPGHGSVFAIEVPLGHRHELGMRAEAEYQGHVLERLQGARIWVLDNDAAICQAMQNLLEGWGCEVVTALSEAHLAEQTAGLSLPVDVLIVDYHLDDVVDGVGAIARINAQLAGPVPALMITANYSNELKQEMRQLGHTLMHKPVKPMRLKTTLNHLLG</sequence>
<evidence type="ECO:0000259" key="8">
    <source>
        <dbReference type="PROSITE" id="PS50109"/>
    </source>
</evidence>
<dbReference type="Gene3D" id="1.10.287.130">
    <property type="match status" value="1"/>
</dbReference>
<dbReference type="NCBIfam" id="NF041832">
    <property type="entry name" value="near_NosP_CTERM"/>
    <property type="match status" value="1"/>
</dbReference>
<dbReference type="SMART" id="SM00091">
    <property type="entry name" value="PAS"/>
    <property type="match status" value="3"/>
</dbReference>
<dbReference type="InterPro" id="IPR013656">
    <property type="entry name" value="PAS_4"/>
</dbReference>
<dbReference type="SMART" id="SM00388">
    <property type="entry name" value="HisKA"/>
    <property type="match status" value="1"/>
</dbReference>
<dbReference type="CDD" id="cd00156">
    <property type="entry name" value="REC"/>
    <property type="match status" value="1"/>
</dbReference>
<dbReference type="InterPro" id="IPR003661">
    <property type="entry name" value="HisK_dim/P_dom"/>
</dbReference>
<accession>A0A4R6TSU8</accession>
<dbReference type="PANTHER" id="PTHR43047">
    <property type="entry name" value="TWO-COMPONENT HISTIDINE PROTEIN KINASE"/>
    <property type="match status" value="1"/>
</dbReference>
<dbReference type="Pfam" id="PF00072">
    <property type="entry name" value="Response_reg"/>
    <property type="match status" value="1"/>
</dbReference>
<evidence type="ECO:0000256" key="1">
    <source>
        <dbReference type="ARBA" id="ARBA00000085"/>
    </source>
</evidence>
<evidence type="ECO:0000313" key="11">
    <source>
        <dbReference type="EMBL" id="TDQ36146.1"/>
    </source>
</evidence>
<gene>
    <name evidence="11" type="ORF">DFQ45_11413</name>
</gene>
<evidence type="ECO:0000256" key="5">
    <source>
        <dbReference type="ARBA" id="ARBA00022777"/>
    </source>
</evidence>
<feature type="domain" description="Histidine kinase" evidence="8">
    <location>
        <begin position="504"/>
        <end position="717"/>
    </location>
</feature>
<dbReference type="GO" id="GO:0009927">
    <property type="term" value="F:histidine phosphotransfer kinase activity"/>
    <property type="evidence" value="ECO:0007669"/>
    <property type="project" value="TreeGrafter"/>
</dbReference>
<dbReference type="SUPFAM" id="SSF55785">
    <property type="entry name" value="PYP-like sensor domain (PAS domain)"/>
    <property type="match status" value="3"/>
</dbReference>
<dbReference type="PANTHER" id="PTHR43047:SF9">
    <property type="entry name" value="HISTIDINE KINASE"/>
    <property type="match status" value="1"/>
</dbReference>
<feature type="modified residue" description="4-aspartylphosphate" evidence="6">
    <location>
        <position position="792"/>
    </location>
</feature>
<dbReference type="Proteomes" id="UP000294575">
    <property type="component" value="Unassembled WGS sequence"/>
</dbReference>
<evidence type="ECO:0000313" key="12">
    <source>
        <dbReference type="Proteomes" id="UP000294575"/>
    </source>
</evidence>
<dbReference type="InterPro" id="IPR005467">
    <property type="entry name" value="His_kinase_dom"/>
</dbReference>
<feature type="domain" description="PAC" evidence="10">
    <location>
        <begin position="395"/>
        <end position="447"/>
    </location>
</feature>
<dbReference type="InterPro" id="IPR000700">
    <property type="entry name" value="PAS-assoc_C"/>
</dbReference>
<dbReference type="SMART" id="SM00387">
    <property type="entry name" value="HATPase_c"/>
    <property type="match status" value="1"/>
</dbReference>
<keyword evidence="3 6" id="KW-0597">Phosphoprotein</keyword>
<comment type="caution">
    <text evidence="11">The sequence shown here is derived from an EMBL/GenBank/DDBJ whole genome shotgun (WGS) entry which is preliminary data.</text>
</comment>
<comment type="catalytic activity">
    <reaction evidence="1">
        <text>ATP + protein L-histidine = ADP + protein N-phospho-L-histidine.</text>
        <dbReference type="EC" id="2.7.13.3"/>
    </reaction>
</comment>
<dbReference type="GO" id="GO:0000155">
    <property type="term" value="F:phosphorelay sensor kinase activity"/>
    <property type="evidence" value="ECO:0007669"/>
    <property type="project" value="InterPro"/>
</dbReference>
<dbReference type="GO" id="GO:0005886">
    <property type="term" value="C:plasma membrane"/>
    <property type="evidence" value="ECO:0007669"/>
    <property type="project" value="TreeGrafter"/>
</dbReference>
<dbReference type="Pfam" id="PF08448">
    <property type="entry name" value="PAS_4"/>
    <property type="match status" value="1"/>
</dbReference>
<dbReference type="CDD" id="cd00082">
    <property type="entry name" value="HisKA"/>
    <property type="match status" value="1"/>
</dbReference>
<dbReference type="PROSITE" id="PS50113">
    <property type="entry name" value="PAC"/>
    <property type="match status" value="1"/>
</dbReference>
<evidence type="ECO:0000259" key="10">
    <source>
        <dbReference type="PROSITE" id="PS50113"/>
    </source>
</evidence>
<dbReference type="Gene3D" id="3.30.565.10">
    <property type="entry name" value="Histidine kinase-like ATPase, C-terminal domain"/>
    <property type="match status" value="1"/>
</dbReference>
<dbReference type="PRINTS" id="PR00344">
    <property type="entry name" value="BCTRLSENSOR"/>
</dbReference>
<proteinExistence type="predicted"/>
<dbReference type="PROSITE" id="PS50110">
    <property type="entry name" value="RESPONSE_REGULATORY"/>
    <property type="match status" value="1"/>
</dbReference>
<dbReference type="InterPro" id="IPR003594">
    <property type="entry name" value="HATPase_dom"/>
</dbReference>
<feature type="domain" description="Response regulatory" evidence="9">
    <location>
        <begin position="741"/>
        <end position="858"/>
    </location>
</feature>
<dbReference type="InterPro" id="IPR000014">
    <property type="entry name" value="PAS"/>
</dbReference>
<dbReference type="InterPro" id="IPR036890">
    <property type="entry name" value="HATPase_C_sf"/>
</dbReference>
<dbReference type="SUPFAM" id="SSF47384">
    <property type="entry name" value="Homodimeric domain of signal transducing histidine kinase"/>
    <property type="match status" value="1"/>
</dbReference>
<evidence type="ECO:0000256" key="6">
    <source>
        <dbReference type="PROSITE-ProRule" id="PRU00169"/>
    </source>
</evidence>
<dbReference type="InterPro" id="IPR036097">
    <property type="entry name" value="HisK_dim/P_sf"/>
</dbReference>
<dbReference type="InterPro" id="IPR001789">
    <property type="entry name" value="Sig_transdc_resp-reg_receiver"/>
</dbReference>
<dbReference type="SUPFAM" id="SSF55874">
    <property type="entry name" value="ATPase domain of HSP90 chaperone/DNA topoisomerase II/histidine kinase"/>
    <property type="match status" value="1"/>
</dbReference>
<evidence type="ECO:0000256" key="2">
    <source>
        <dbReference type="ARBA" id="ARBA00012438"/>
    </source>
</evidence>
<dbReference type="NCBIfam" id="TIGR00229">
    <property type="entry name" value="sensory_box"/>
    <property type="match status" value="1"/>
</dbReference>
<reference evidence="11 12" key="1">
    <citation type="submission" date="2019-03" db="EMBL/GenBank/DDBJ databases">
        <title>Genomic Encyclopedia of Type Strains, Phase IV (KMG-IV): sequencing the most valuable type-strain genomes for metagenomic binning, comparative biology and taxonomic classification.</title>
        <authorList>
            <person name="Goeker M."/>
        </authorList>
    </citation>
    <scope>NUCLEOTIDE SEQUENCE [LARGE SCALE GENOMIC DNA]</scope>
    <source>
        <strain evidence="11 12">DSM 28679</strain>
    </source>
</reference>
<dbReference type="EMBL" id="SNYK01000014">
    <property type="protein sequence ID" value="TDQ36146.1"/>
    <property type="molecule type" value="Genomic_DNA"/>
</dbReference>
<evidence type="ECO:0000256" key="7">
    <source>
        <dbReference type="SAM" id="Coils"/>
    </source>
</evidence>
<dbReference type="AlphaFoldDB" id="A0A4R6TSU8"/>
<dbReference type="SUPFAM" id="SSF52172">
    <property type="entry name" value="CheY-like"/>
    <property type="match status" value="1"/>
</dbReference>
<dbReference type="FunFam" id="3.30.565.10:FF:000049">
    <property type="entry name" value="Two-component sensor histidine kinase"/>
    <property type="match status" value="1"/>
</dbReference>
<dbReference type="InterPro" id="IPR004358">
    <property type="entry name" value="Sig_transdc_His_kin-like_C"/>
</dbReference>
<dbReference type="CDD" id="cd00075">
    <property type="entry name" value="HATPase"/>
    <property type="match status" value="1"/>
</dbReference>
<dbReference type="PROSITE" id="PS50109">
    <property type="entry name" value="HIS_KIN"/>
    <property type="match status" value="1"/>
</dbReference>
<name>A0A4R6TSU8_9GAMM</name>
<feature type="coiled-coil region" evidence="7">
    <location>
        <begin position="442"/>
        <end position="497"/>
    </location>
</feature>
<evidence type="ECO:0000256" key="4">
    <source>
        <dbReference type="ARBA" id="ARBA00022679"/>
    </source>
</evidence>